<proteinExistence type="predicted"/>
<gene>
    <name evidence="1" type="ORF">ACFQE1_16255</name>
</gene>
<dbReference type="EMBL" id="JBHSWU010000761">
    <property type="protein sequence ID" value="MFC6725890.1"/>
    <property type="molecule type" value="Genomic_DNA"/>
</dbReference>
<organism evidence="1 2">
    <name type="scientific">Halobium palmae</name>
    <dbReference type="NCBI Taxonomy" id="1776492"/>
    <lineage>
        <taxon>Archaea</taxon>
        <taxon>Methanobacteriati</taxon>
        <taxon>Methanobacteriota</taxon>
        <taxon>Stenosarchaea group</taxon>
        <taxon>Halobacteria</taxon>
        <taxon>Halobacteriales</taxon>
        <taxon>Haloferacaceae</taxon>
        <taxon>Halobium</taxon>
    </lineage>
</organism>
<dbReference type="Proteomes" id="UP001596328">
    <property type="component" value="Unassembled WGS sequence"/>
</dbReference>
<keyword evidence="2" id="KW-1185">Reference proteome</keyword>
<sequence length="81" mass="8853">MSHQINFDDSDEGKEVVDADGDTVGRVVSVEHGTAHVDPDPGITETVMSKLGWGDSDEETYILQEANVAEITDDEVRLDHL</sequence>
<accession>A0ABD5S2V9</accession>
<dbReference type="AlphaFoldDB" id="A0ABD5S2V9"/>
<evidence type="ECO:0000313" key="2">
    <source>
        <dbReference type="Proteomes" id="UP001596328"/>
    </source>
</evidence>
<protein>
    <submittedName>
        <fullName evidence="1">PRC-barrel domain containing protein</fullName>
    </submittedName>
</protein>
<reference evidence="1 2" key="1">
    <citation type="journal article" date="2019" name="Int. J. Syst. Evol. Microbiol.">
        <title>The Global Catalogue of Microorganisms (GCM) 10K type strain sequencing project: providing services to taxonomists for standard genome sequencing and annotation.</title>
        <authorList>
            <consortium name="The Broad Institute Genomics Platform"/>
            <consortium name="The Broad Institute Genome Sequencing Center for Infectious Disease"/>
            <person name="Wu L."/>
            <person name="Ma J."/>
        </authorList>
    </citation>
    <scope>NUCLEOTIDE SEQUENCE [LARGE SCALE GENOMIC DNA]</scope>
    <source>
        <strain evidence="1 2">NBRC 111368</strain>
    </source>
</reference>
<comment type="caution">
    <text evidence="1">The sequence shown here is derived from an EMBL/GenBank/DDBJ whole genome shotgun (WGS) entry which is preliminary data.</text>
</comment>
<name>A0ABD5S2V9_9EURY</name>
<evidence type="ECO:0000313" key="1">
    <source>
        <dbReference type="EMBL" id="MFC6725890.1"/>
    </source>
</evidence>